<dbReference type="OrthoDB" id="9781789at2"/>
<dbReference type="FunFam" id="3.20.20.60:FF:000003">
    <property type="entry name" value="3-methyl-2-oxobutanoate hydroxymethyltransferase"/>
    <property type="match status" value="1"/>
</dbReference>
<dbReference type="GO" id="GO:0003864">
    <property type="term" value="F:3-methyl-2-oxobutanoate hydroxymethyltransferase activity"/>
    <property type="evidence" value="ECO:0007669"/>
    <property type="project" value="UniProtKB-UniRule"/>
</dbReference>
<keyword evidence="8" id="KW-0963">Cytoplasm</keyword>
<comment type="caution">
    <text evidence="12">The sequence shown here is derived from an EMBL/GenBank/DDBJ whole genome shotgun (WGS) entry which is preliminary data.</text>
</comment>
<dbReference type="AlphaFoldDB" id="A0A0A1Z2Z7"/>
<comment type="cofactor">
    <cofactor evidence="8 11">
        <name>Mg(2+)</name>
        <dbReference type="ChEBI" id="CHEBI:18420"/>
    </cofactor>
    <text evidence="8 11">Binds 1 Mg(2+) ion per subunit.</text>
</comment>
<evidence type="ECO:0000256" key="6">
    <source>
        <dbReference type="ARBA" id="ARBA00022723"/>
    </source>
</evidence>
<proteinExistence type="inferred from homology"/>
<sequence>MSLHTRTKRLTVPQLVAMKGQQKIVSLTAYSSAIAKLIDPWVDFILIGDSTAMVGYGRSSTLSMQLEEIIGHTRAVVDSTRLACVIADMPFGSYQESNEQAFRNCAQVLARTGCDAVKLEANQALAGTVEFLVARGIPVMAHVGLMPQFVNVMGGFKAQGLTAETGARIAEDARANLQAGAFSLVLEGVAEGVARQITLDSKMPTIGIGASPACDGQVLVTEDVLGLGGEHLPRFVKQYADVGAVIRDACERFAEDVRHGRFPEARHCYGL</sequence>
<dbReference type="SUPFAM" id="SSF51621">
    <property type="entry name" value="Phosphoenolpyruvate/pyruvate domain"/>
    <property type="match status" value="1"/>
</dbReference>
<gene>
    <name evidence="8" type="primary">panB</name>
    <name evidence="12" type="ORF">K814_0107345</name>
</gene>
<dbReference type="GO" id="GO:0032259">
    <property type="term" value="P:methylation"/>
    <property type="evidence" value="ECO:0007669"/>
    <property type="project" value="UniProtKB-KW"/>
</dbReference>
<keyword evidence="12" id="KW-0489">Methyltransferase</keyword>
<dbReference type="PIRSF" id="PIRSF000388">
    <property type="entry name" value="Pantoate_hydroxy_MeTrfase"/>
    <property type="match status" value="1"/>
</dbReference>
<keyword evidence="4 8" id="KW-0566">Pantothenate biosynthesis</keyword>
<feature type="binding site" evidence="8 10">
    <location>
        <position position="88"/>
    </location>
    <ligand>
        <name>3-methyl-2-oxobutanoate</name>
        <dbReference type="ChEBI" id="CHEBI:11851"/>
    </ligand>
</feature>
<dbReference type="InterPro" id="IPR003700">
    <property type="entry name" value="Pantoate_hydroxy_MeTrfase"/>
</dbReference>
<dbReference type="Gene3D" id="3.20.20.60">
    <property type="entry name" value="Phosphoenolpyruvate-binding domains"/>
    <property type="match status" value="1"/>
</dbReference>
<keyword evidence="8 11" id="KW-0460">Magnesium</keyword>
<evidence type="ECO:0000256" key="3">
    <source>
        <dbReference type="ARBA" id="ARBA00011424"/>
    </source>
</evidence>
<dbReference type="EC" id="2.1.2.11" evidence="8"/>
<comment type="subunit">
    <text evidence="3 8">Homodecamer; pentamer of dimers.</text>
</comment>
<feature type="binding site" evidence="8 10">
    <location>
        <position position="118"/>
    </location>
    <ligand>
        <name>3-methyl-2-oxobutanoate</name>
        <dbReference type="ChEBI" id="CHEBI:11851"/>
    </ligand>
</feature>
<comment type="catalytic activity">
    <reaction evidence="8">
        <text>(6R)-5,10-methylene-5,6,7,8-tetrahydrofolate + 3-methyl-2-oxobutanoate + H2O = 2-dehydropantoate + (6S)-5,6,7,8-tetrahydrofolate</text>
        <dbReference type="Rhea" id="RHEA:11824"/>
        <dbReference type="ChEBI" id="CHEBI:11561"/>
        <dbReference type="ChEBI" id="CHEBI:11851"/>
        <dbReference type="ChEBI" id="CHEBI:15377"/>
        <dbReference type="ChEBI" id="CHEBI:15636"/>
        <dbReference type="ChEBI" id="CHEBI:57453"/>
        <dbReference type="EC" id="2.1.2.11"/>
    </reaction>
</comment>
<evidence type="ECO:0000256" key="11">
    <source>
        <dbReference type="PIRSR" id="PIRSR000388-3"/>
    </source>
</evidence>
<evidence type="ECO:0000256" key="8">
    <source>
        <dbReference type="HAMAP-Rule" id="MF_00156"/>
    </source>
</evidence>
<evidence type="ECO:0000313" key="12">
    <source>
        <dbReference type="EMBL" id="KGE68583.1"/>
    </source>
</evidence>
<evidence type="ECO:0000256" key="9">
    <source>
        <dbReference type="PIRSR" id="PIRSR000388-1"/>
    </source>
</evidence>
<evidence type="ECO:0000256" key="7">
    <source>
        <dbReference type="ARBA" id="ARBA00056497"/>
    </source>
</evidence>
<comment type="subcellular location">
    <subcellularLocation>
        <location evidence="8">Cytoplasm</location>
    </subcellularLocation>
</comment>
<dbReference type="NCBIfam" id="NF001452">
    <property type="entry name" value="PRK00311.1"/>
    <property type="match status" value="1"/>
</dbReference>
<dbReference type="EMBL" id="ASGY01000056">
    <property type="protein sequence ID" value="KGE68583.1"/>
    <property type="molecule type" value="Genomic_DNA"/>
</dbReference>
<reference evidence="12 13" key="1">
    <citation type="journal article" date="2013" name="Genome Announc.">
        <title>Draft Genome Sequence of Pseudomonas fluorescens LMG 5329, a White Line-Inducing Principle-Producing Bioindicator for the Mushroom Pathogen Pseudomonas tolaasii.</title>
        <authorList>
            <person name="Ghequire M.G."/>
            <person name="Rokni-Zadeh H."/>
            <person name="Zarrineh P."/>
            <person name="De Mot R."/>
        </authorList>
    </citation>
    <scope>NUCLEOTIDE SEQUENCE [LARGE SCALE GENOMIC DNA]</scope>
    <source>
        <strain evidence="12 13">LMG 5329</strain>
    </source>
</reference>
<dbReference type="GO" id="GO:0015940">
    <property type="term" value="P:pantothenate biosynthetic process"/>
    <property type="evidence" value="ECO:0007669"/>
    <property type="project" value="UniProtKB-UniRule"/>
</dbReference>
<dbReference type="Pfam" id="PF02548">
    <property type="entry name" value="Pantoate_transf"/>
    <property type="match status" value="1"/>
</dbReference>
<protein>
    <recommendedName>
        <fullName evidence="8">3-methyl-2-oxobutanoate hydroxymethyltransferase</fullName>
        <ecNumber evidence="8">2.1.2.11</ecNumber>
    </recommendedName>
    <alternativeName>
        <fullName evidence="8">Ketopantoate hydroxymethyltransferase</fullName>
        <shortName evidence="8">KPHMT</shortName>
    </alternativeName>
</protein>
<dbReference type="RefSeq" id="WP_038844300.1">
    <property type="nucleotide sequence ID" value="NZ_ASGY01000056.1"/>
</dbReference>
<feature type="binding site" evidence="8 11">
    <location>
        <position position="120"/>
    </location>
    <ligand>
        <name>Mg(2+)</name>
        <dbReference type="ChEBI" id="CHEBI:18420"/>
    </ligand>
</feature>
<evidence type="ECO:0000256" key="5">
    <source>
        <dbReference type="ARBA" id="ARBA00022679"/>
    </source>
</evidence>
<dbReference type="PANTHER" id="PTHR20881:SF0">
    <property type="entry name" value="3-METHYL-2-OXOBUTANOATE HYDROXYMETHYLTRANSFERASE"/>
    <property type="match status" value="1"/>
</dbReference>
<evidence type="ECO:0000256" key="10">
    <source>
        <dbReference type="PIRSR" id="PIRSR000388-2"/>
    </source>
</evidence>
<comment type="similarity">
    <text evidence="2 8">Belongs to the PanB family.</text>
</comment>
<feature type="binding site" evidence="8 11">
    <location>
        <position position="49"/>
    </location>
    <ligand>
        <name>Mg(2+)</name>
        <dbReference type="ChEBI" id="CHEBI:18420"/>
    </ligand>
</feature>
<dbReference type="CDD" id="cd06557">
    <property type="entry name" value="KPHMT-like"/>
    <property type="match status" value="1"/>
</dbReference>
<accession>A0A0A1Z2Z7</accession>
<dbReference type="NCBIfam" id="TIGR00222">
    <property type="entry name" value="panB"/>
    <property type="match status" value="1"/>
</dbReference>
<dbReference type="PANTHER" id="PTHR20881">
    <property type="entry name" value="3-METHYL-2-OXOBUTANOATE HYDROXYMETHYLTRANSFERASE"/>
    <property type="match status" value="1"/>
</dbReference>
<dbReference type="InterPro" id="IPR015813">
    <property type="entry name" value="Pyrv/PenolPyrv_kinase-like_dom"/>
</dbReference>
<feature type="active site" description="Proton acceptor" evidence="8 9">
    <location>
        <position position="187"/>
    </location>
</feature>
<evidence type="ECO:0000256" key="1">
    <source>
        <dbReference type="ARBA" id="ARBA00005033"/>
    </source>
</evidence>
<comment type="pathway">
    <text evidence="1 8">Cofactor biosynthesis; (R)-pantothenate biosynthesis; (R)-pantoate from 3-methyl-2-oxobutanoate: step 1/2.</text>
</comment>
<keyword evidence="5 8" id="KW-0808">Transferase</keyword>
<dbReference type="UniPathway" id="UPA00028">
    <property type="reaction ID" value="UER00003"/>
</dbReference>
<dbReference type="GO" id="GO:0008168">
    <property type="term" value="F:methyltransferase activity"/>
    <property type="evidence" value="ECO:0007669"/>
    <property type="project" value="UniProtKB-KW"/>
</dbReference>
<evidence type="ECO:0000256" key="2">
    <source>
        <dbReference type="ARBA" id="ARBA00008676"/>
    </source>
</evidence>
<dbReference type="Proteomes" id="UP000030060">
    <property type="component" value="Unassembled WGS sequence"/>
</dbReference>
<comment type="function">
    <text evidence="7 8">Catalyzes the reversible reaction in which hydroxymethyl group from 5,10-methylenetetrahydrofolate is transferred onto alpha-ketoisovalerate to form ketopantoate.</text>
</comment>
<dbReference type="GO" id="GO:0000287">
    <property type="term" value="F:magnesium ion binding"/>
    <property type="evidence" value="ECO:0007669"/>
    <property type="project" value="TreeGrafter"/>
</dbReference>
<name>A0A0A1Z2Z7_PSEFL</name>
<keyword evidence="6 8" id="KW-0479">Metal-binding</keyword>
<evidence type="ECO:0000313" key="13">
    <source>
        <dbReference type="Proteomes" id="UP000030060"/>
    </source>
</evidence>
<feature type="binding site" evidence="8 10">
    <location>
        <begin position="49"/>
        <end position="50"/>
    </location>
    <ligand>
        <name>3-methyl-2-oxobutanoate</name>
        <dbReference type="ChEBI" id="CHEBI:11851"/>
    </ligand>
</feature>
<evidence type="ECO:0000256" key="4">
    <source>
        <dbReference type="ARBA" id="ARBA00022655"/>
    </source>
</evidence>
<feature type="binding site" evidence="8 11">
    <location>
        <position position="88"/>
    </location>
    <ligand>
        <name>Mg(2+)</name>
        <dbReference type="ChEBI" id="CHEBI:18420"/>
    </ligand>
</feature>
<organism evidence="12 13">
    <name type="scientific">Pseudomonas fluorescens LMG 5329</name>
    <dbReference type="NCBI Taxonomy" id="1324332"/>
    <lineage>
        <taxon>Bacteria</taxon>
        <taxon>Pseudomonadati</taxon>
        <taxon>Pseudomonadota</taxon>
        <taxon>Gammaproteobacteria</taxon>
        <taxon>Pseudomonadales</taxon>
        <taxon>Pseudomonadaceae</taxon>
        <taxon>Pseudomonas</taxon>
    </lineage>
</organism>
<dbReference type="GO" id="GO:0005737">
    <property type="term" value="C:cytoplasm"/>
    <property type="evidence" value="ECO:0007669"/>
    <property type="project" value="UniProtKB-SubCell"/>
</dbReference>
<dbReference type="HAMAP" id="MF_00156">
    <property type="entry name" value="PanB"/>
    <property type="match status" value="1"/>
</dbReference>
<dbReference type="InterPro" id="IPR040442">
    <property type="entry name" value="Pyrv_kinase-like_dom_sf"/>
</dbReference>